<comment type="caution">
    <text evidence="2">The sequence shown here is derived from an EMBL/GenBank/DDBJ whole genome shotgun (WGS) entry which is preliminary data.</text>
</comment>
<proteinExistence type="predicted"/>
<evidence type="ECO:0000313" key="2">
    <source>
        <dbReference type="EMBL" id="GBP66266.1"/>
    </source>
</evidence>
<feature type="compositionally biased region" description="Low complexity" evidence="1">
    <location>
        <begin position="69"/>
        <end position="80"/>
    </location>
</feature>
<dbReference type="AlphaFoldDB" id="A0A4C1XQQ5"/>
<feature type="region of interest" description="Disordered" evidence="1">
    <location>
        <begin position="64"/>
        <end position="88"/>
    </location>
</feature>
<protein>
    <submittedName>
        <fullName evidence="2">Uncharacterized protein</fullName>
    </submittedName>
</protein>
<sequence>MRFFAIATKIHECEKLLHYNESGGLRDSFNREIGKQKKSGSGTSDKKEYMHFNKLSFLKRLNILRPKTNEQTTENNSELEQQQEQDEE</sequence>
<name>A0A4C1XQQ5_EUMVA</name>
<dbReference type="Proteomes" id="UP000299102">
    <property type="component" value="Unassembled WGS sequence"/>
</dbReference>
<keyword evidence="3" id="KW-1185">Reference proteome</keyword>
<dbReference type="OrthoDB" id="6616165at2759"/>
<evidence type="ECO:0000256" key="1">
    <source>
        <dbReference type="SAM" id="MobiDB-lite"/>
    </source>
</evidence>
<reference evidence="2 3" key="1">
    <citation type="journal article" date="2019" name="Commun. Biol.">
        <title>The bagworm genome reveals a unique fibroin gene that provides high tensile strength.</title>
        <authorList>
            <person name="Kono N."/>
            <person name="Nakamura H."/>
            <person name="Ohtoshi R."/>
            <person name="Tomita M."/>
            <person name="Numata K."/>
            <person name="Arakawa K."/>
        </authorList>
    </citation>
    <scope>NUCLEOTIDE SEQUENCE [LARGE SCALE GENOMIC DNA]</scope>
</reference>
<evidence type="ECO:0000313" key="3">
    <source>
        <dbReference type="Proteomes" id="UP000299102"/>
    </source>
</evidence>
<gene>
    <name evidence="2" type="ORF">EVAR_41061_1</name>
</gene>
<organism evidence="2 3">
    <name type="scientific">Eumeta variegata</name>
    <name type="common">Bagworm moth</name>
    <name type="synonym">Eumeta japonica</name>
    <dbReference type="NCBI Taxonomy" id="151549"/>
    <lineage>
        <taxon>Eukaryota</taxon>
        <taxon>Metazoa</taxon>
        <taxon>Ecdysozoa</taxon>
        <taxon>Arthropoda</taxon>
        <taxon>Hexapoda</taxon>
        <taxon>Insecta</taxon>
        <taxon>Pterygota</taxon>
        <taxon>Neoptera</taxon>
        <taxon>Endopterygota</taxon>
        <taxon>Lepidoptera</taxon>
        <taxon>Glossata</taxon>
        <taxon>Ditrysia</taxon>
        <taxon>Tineoidea</taxon>
        <taxon>Psychidae</taxon>
        <taxon>Oiketicinae</taxon>
        <taxon>Eumeta</taxon>
    </lineage>
</organism>
<feature type="region of interest" description="Disordered" evidence="1">
    <location>
        <begin position="27"/>
        <end position="46"/>
    </location>
</feature>
<accession>A0A4C1XQQ5</accession>
<dbReference type="EMBL" id="BGZK01000953">
    <property type="protein sequence ID" value="GBP66266.1"/>
    <property type="molecule type" value="Genomic_DNA"/>
</dbReference>